<dbReference type="Gene3D" id="3.30.890.10">
    <property type="entry name" value="Methyl-cpg-binding Protein 2, Chain A"/>
    <property type="match status" value="1"/>
</dbReference>
<sequence length="73" mass="8357">MRLRSRKEVEEYCKKSNLEYNPEDFDFRSESQVGCNESSDTDDPGDSVFEAHCIEVSIPGSFTECIESPQKTE</sequence>
<name>A0AAV6TWP4_9ARAC</name>
<gene>
    <name evidence="1" type="ORF">JTE90_004732</name>
</gene>
<evidence type="ECO:0000313" key="2">
    <source>
        <dbReference type="Proteomes" id="UP000827092"/>
    </source>
</evidence>
<keyword evidence="2" id="KW-1185">Reference proteome</keyword>
<dbReference type="Proteomes" id="UP000827092">
    <property type="component" value="Unassembled WGS sequence"/>
</dbReference>
<dbReference type="AlphaFoldDB" id="A0AAV6TWP4"/>
<dbReference type="EMBL" id="JAFNEN010000911">
    <property type="protein sequence ID" value="KAG8176194.1"/>
    <property type="molecule type" value="Genomic_DNA"/>
</dbReference>
<dbReference type="InterPro" id="IPR016177">
    <property type="entry name" value="DNA-bd_dom_sf"/>
</dbReference>
<proteinExistence type="predicted"/>
<accession>A0AAV6TWP4</accession>
<protein>
    <submittedName>
        <fullName evidence="1">Uncharacterized protein</fullName>
    </submittedName>
</protein>
<dbReference type="SUPFAM" id="SSF54171">
    <property type="entry name" value="DNA-binding domain"/>
    <property type="match status" value="1"/>
</dbReference>
<comment type="caution">
    <text evidence="1">The sequence shown here is derived from an EMBL/GenBank/DDBJ whole genome shotgun (WGS) entry which is preliminary data.</text>
</comment>
<organism evidence="1 2">
    <name type="scientific">Oedothorax gibbosus</name>
    <dbReference type="NCBI Taxonomy" id="931172"/>
    <lineage>
        <taxon>Eukaryota</taxon>
        <taxon>Metazoa</taxon>
        <taxon>Ecdysozoa</taxon>
        <taxon>Arthropoda</taxon>
        <taxon>Chelicerata</taxon>
        <taxon>Arachnida</taxon>
        <taxon>Araneae</taxon>
        <taxon>Araneomorphae</taxon>
        <taxon>Entelegynae</taxon>
        <taxon>Araneoidea</taxon>
        <taxon>Linyphiidae</taxon>
        <taxon>Erigoninae</taxon>
        <taxon>Oedothorax</taxon>
    </lineage>
</organism>
<evidence type="ECO:0000313" key="1">
    <source>
        <dbReference type="EMBL" id="KAG8176194.1"/>
    </source>
</evidence>
<reference evidence="1 2" key="1">
    <citation type="journal article" date="2022" name="Nat. Ecol. Evol.">
        <title>A masculinizing supergene underlies an exaggerated male reproductive morph in a spider.</title>
        <authorList>
            <person name="Hendrickx F."/>
            <person name="De Corte Z."/>
            <person name="Sonet G."/>
            <person name="Van Belleghem S.M."/>
            <person name="Kostlbacher S."/>
            <person name="Vangestel C."/>
        </authorList>
    </citation>
    <scope>NUCLEOTIDE SEQUENCE [LARGE SCALE GENOMIC DNA]</scope>
    <source>
        <strain evidence="1">W744_W776</strain>
    </source>
</reference>
<dbReference type="GO" id="GO:0003677">
    <property type="term" value="F:DNA binding"/>
    <property type="evidence" value="ECO:0007669"/>
    <property type="project" value="InterPro"/>
</dbReference>